<evidence type="ECO:0000259" key="1">
    <source>
        <dbReference type="PROSITE" id="PS50112"/>
    </source>
</evidence>
<dbReference type="CDD" id="cd00130">
    <property type="entry name" value="PAS"/>
    <property type="match status" value="1"/>
</dbReference>
<dbReference type="GO" id="GO:0003677">
    <property type="term" value="F:DNA binding"/>
    <property type="evidence" value="ECO:0007669"/>
    <property type="project" value="InterPro"/>
</dbReference>
<dbReference type="InterPro" id="IPR000014">
    <property type="entry name" value="PAS"/>
</dbReference>
<sequence length="409" mass="47546">MKELLHNKTTFNVLFNKIENPILLVSTDNKVIKMNKAAGLLFMNRFDPENISEEVILQNTIEAGMANWKKNPSENVFEIAIKDSVETTFEVLEIAGFNHLILLGTKIKNQTSQGETEKLLKLLEKDTDLDGDTLARLLNEEEIDKLKLISENINDVICLHHPSNGRYLYASPSVEKIMGYTSKDLEGKVPYDFIHPDHFSILSNNLVNTQHGENTFPEKLELLFRKKDNSYQWFEGYSTPILNRKGEVILMLSCTRNIQERKMAEMERKERELIQQNLLSSSILLEKKKVLMKKVKDKVLEVEPIAREELRSVLNYIKETLKFVDEIEDFLIRFEKIHPEFYNQITTRFPHLTCNELQHLAFIKLGMASSEISRIKSIKMESLRVNRNRLKKKLGLENTVNLTEFIQSF</sequence>
<dbReference type="SUPFAM" id="SSF46894">
    <property type="entry name" value="C-terminal effector domain of the bipartite response regulators"/>
    <property type="match status" value="1"/>
</dbReference>
<dbReference type="Gene3D" id="3.30.450.20">
    <property type="entry name" value="PAS domain"/>
    <property type="match status" value="1"/>
</dbReference>
<dbReference type="AlphaFoldDB" id="A0A934WYJ9"/>
<organism evidence="3 4">
    <name type="scientific">Marivirga aurantiaca</name>
    <dbReference type="NCBI Taxonomy" id="2802615"/>
    <lineage>
        <taxon>Bacteria</taxon>
        <taxon>Pseudomonadati</taxon>
        <taxon>Bacteroidota</taxon>
        <taxon>Cytophagia</taxon>
        <taxon>Cytophagales</taxon>
        <taxon>Marivirgaceae</taxon>
        <taxon>Marivirga</taxon>
    </lineage>
</organism>
<gene>
    <name evidence="3" type="ORF">JKA74_09440</name>
</gene>
<feature type="domain" description="PAC" evidence="2">
    <location>
        <begin position="218"/>
        <end position="270"/>
    </location>
</feature>
<dbReference type="InterPro" id="IPR035965">
    <property type="entry name" value="PAS-like_dom_sf"/>
</dbReference>
<dbReference type="InterPro" id="IPR016032">
    <property type="entry name" value="Sig_transdc_resp-reg_C-effctor"/>
</dbReference>
<keyword evidence="4" id="KW-1185">Reference proteome</keyword>
<evidence type="ECO:0000313" key="3">
    <source>
        <dbReference type="EMBL" id="MBK6265262.1"/>
    </source>
</evidence>
<dbReference type="RefSeq" id="WP_201430934.1">
    <property type="nucleotide sequence ID" value="NZ_JAEQBW010000003.1"/>
</dbReference>
<reference evidence="3" key="1">
    <citation type="submission" date="2021-01" db="EMBL/GenBank/DDBJ databases">
        <title>Marivirga aurantiaca sp. nov., isolated from intertidal surface sediments.</title>
        <authorList>
            <person name="Zhang M."/>
        </authorList>
    </citation>
    <scope>NUCLEOTIDE SEQUENCE</scope>
    <source>
        <strain evidence="3">S37H4</strain>
    </source>
</reference>
<dbReference type="NCBIfam" id="TIGR00229">
    <property type="entry name" value="sensory_box"/>
    <property type="match status" value="1"/>
</dbReference>
<proteinExistence type="predicted"/>
<dbReference type="PROSITE" id="PS50113">
    <property type="entry name" value="PAC"/>
    <property type="match status" value="1"/>
</dbReference>
<dbReference type="InterPro" id="IPR000700">
    <property type="entry name" value="PAS-assoc_C"/>
</dbReference>
<comment type="caution">
    <text evidence="3">The sequence shown here is derived from an EMBL/GenBank/DDBJ whole genome shotgun (WGS) entry which is preliminary data.</text>
</comment>
<feature type="domain" description="PAS" evidence="1">
    <location>
        <begin position="164"/>
        <end position="213"/>
    </location>
</feature>
<dbReference type="SUPFAM" id="SSF55785">
    <property type="entry name" value="PYP-like sensor domain (PAS domain)"/>
    <property type="match status" value="1"/>
</dbReference>
<dbReference type="EMBL" id="JAEQBW010000003">
    <property type="protein sequence ID" value="MBK6265262.1"/>
    <property type="molecule type" value="Genomic_DNA"/>
</dbReference>
<evidence type="ECO:0000259" key="2">
    <source>
        <dbReference type="PROSITE" id="PS50113"/>
    </source>
</evidence>
<evidence type="ECO:0000313" key="4">
    <source>
        <dbReference type="Proteomes" id="UP000611723"/>
    </source>
</evidence>
<dbReference type="GO" id="GO:0006355">
    <property type="term" value="P:regulation of DNA-templated transcription"/>
    <property type="evidence" value="ECO:0007669"/>
    <property type="project" value="InterPro"/>
</dbReference>
<name>A0A934WYJ9_9BACT</name>
<dbReference type="Pfam" id="PF13426">
    <property type="entry name" value="PAS_9"/>
    <property type="match status" value="1"/>
</dbReference>
<dbReference type="Proteomes" id="UP000611723">
    <property type="component" value="Unassembled WGS sequence"/>
</dbReference>
<dbReference type="SMART" id="SM00091">
    <property type="entry name" value="PAS"/>
    <property type="match status" value="2"/>
</dbReference>
<dbReference type="PROSITE" id="PS50112">
    <property type="entry name" value="PAS"/>
    <property type="match status" value="1"/>
</dbReference>
<protein>
    <submittedName>
        <fullName evidence="3">PAS domain-containing protein</fullName>
    </submittedName>
</protein>
<accession>A0A934WYJ9</accession>